<dbReference type="PANTHER" id="PTHR33755:SF7">
    <property type="entry name" value="TOXIN MODULE OF TOXIN-ANTITOXIN SYSTEM RELE_STBE FAMILY"/>
    <property type="match status" value="1"/>
</dbReference>
<dbReference type="Gene3D" id="3.30.2310.20">
    <property type="entry name" value="RelE-like"/>
    <property type="match status" value="1"/>
</dbReference>
<dbReference type="OrthoDB" id="573800at2"/>
<keyword evidence="2" id="KW-1277">Toxin-antitoxin system</keyword>
<dbReference type="RefSeq" id="WP_130264423.1">
    <property type="nucleotide sequence ID" value="NZ_CP035952.1"/>
</dbReference>
<sequence length="91" mass="10815">MQLKWTSKALSDLARLYEYLAVVNQPAEAHTVQWLATVPTTLLTNPRLCERLEEFKPRDVRRILVGHYEIRYEIADATIYLLRMWHTREDS</sequence>
<dbReference type="PANTHER" id="PTHR33755">
    <property type="entry name" value="TOXIN PARE1-RELATED"/>
    <property type="match status" value="1"/>
</dbReference>
<evidence type="ECO:0000313" key="4">
    <source>
        <dbReference type="Proteomes" id="UP000291130"/>
    </source>
</evidence>
<comment type="similarity">
    <text evidence="1">Belongs to the RelE toxin family.</text>
</comment>
<protein>
    <submittedName>
        <fullName evidence="3">Type II toxin-antitoxin system RelE/ParE family toxin</fullName>
    </submittedName>
</protein>
<dbReference type="Proteomes" id="UP000291130">
    <property type="component" value="Chromosome"/>
</dbReference>
<dbReference type="AlphaFoldDB" id="A0A411MI87"/>
<dbReference type="SUPFAM" id="SSF143011">
    <property type="entry name" value="RelE-like"/>
    <property type="match status" value="1"/>
</dbReference>
<dbReference type="KEGG" id="ptk:EXN22_12930"/>
<proteinExistence type="inferred from homology"/>
<evidence type="ECO:0000256" key="1">
    <source>
        <dbReference type="ARBA" id="ARBA00006226"/>
    </source>
</evidence>
<dbReference type="InterPro" id="IPR035093">
    <property type="entry name" value="RelE/ParE_toxin_dom_sf"/>
</dbReference>
<dbReference type="InterPro" id="IPR051803">
    <property type="entry name" value="TA_system_RelE-like_toxin"/>
</dbReference>
<evidence type="ECO:0000256" key="2">
    <source>
        <dbReference type="ARBA" id="ARBA00022649"/>
    </source>
</evidence>
<keyword evidence="4" id="KW-1185">Reference proteome</keyword>
<dbReference type="Pfam" id="PF05016">
    <property type="entry name" value="ParE_toxin"/>
    <property type="match status" value="1"/>
</dbReference>
<reference evidence="3 4" key="1">
    <citation type="submission" date="2019-02" db="EMBL/GenBank/DDBJ databases">
        <title>Complete genome sequence of Pseudomonas sp. SNU WT1 isolated from rainbow trout.</title>
        <authorList>
            <person name="Oh W.T."/>
            <person name="Park S.C."/>
        </authorList>
    </citation>
    <scope>NUCLEOTIDE SEQUENCE [LARGE SCALE GENOMIC DNA]</scope>
    <source>
        <strain evidence="3 4">SNU WT1</strain>
    </source>
</reference>
<dbReference type="InterPro" id="IPR007712">
    <property type="entry name" value="RelE/ParE_toxin"/>
</dbReference>
<organism evidence="3 4">
    <name type="scientific">Pseudomonas tructae</name>
    <dbReference type="NCBI Taxonomy" id="2518644"/>
    <lineage>
        <taxon>Bacteria</taxon>
        <taxon>Pseudomonadati</taxon>
        <taxon>Pseudomonadota</taxon>
        <taxon>Gammaproteobacteria</taxon>
        <taxon>Pseudomonadales</taxon>
        <taxon>Pseudomonadaceae</taxon>
        <taxon>Pseudomonas</taxon>
    </lineage>
</organism>
<name>A0A411MI87_9PSED</name>
<gene>
    <name evidence="3" type="ORF">EXN22_12930</name>
</gene>
<dbReference type="EMBL" id="CP035952">
    <property type="protein sequence ID" value="QBF26555.1"/>
    <property type="molecule type" value="Genomic_DNA"/>
</dbReference>
<evidence type="ECO:0000313" key="3">
    <source>
        <dbReference type="EMBL" id="QBF26555.1"/>
    </source>
</evidence>
<accession>A0A411MI87</accession>